<feature type="compositionally biased region" description="Basic and acidic residues" evidence="1">
    <location>
        <begin position="70"/>
        <end position="81"/>
    </location>
</feature>
<sequence length="192" mass="22569">MENSQITEVKLCFKQIAPFEIEAFFGDDQKASLGGTKSEKLFDEGEEKWQCVKITKIFWDGLKDNEVIKFKKEKGKNKEEEEKNEEEKEEEEEKKGEEKKDESKKEEKKKDESKKDEKKDRSNKVEEKKEEEDQEALGSATVGVLSCGAKAEVITPALQFTDKRENYYQTISNAVYYKEKGNDRENYFRFWL</sequence>
<keyword evidence="3" id="KW-1185">Reference proteome</keyword>
<dbReference type="EMBL" id="JBICCN010000389">
    <property type="protein sequence ID" value="KAL3071651.1"/>
    <property type="molecule type" value="Genomic_DNA"/>
</dbReference>
<evidence type="ECO:0000313" key="2">
    <source>
        <dbReference type="EMBL" id="KAL3071651.1"/>
    </source>
</evidence>
<dbReference type="Proteomes" id="UP001620645">
    <property type="component" value="Unassembled WGS sequence"/>
</dbReference>
<feature type="compositionally biased region" description="Acidic residues" evidence="1">
    <location>
        <begin position="82"/>
        <end position="92"/>
    </location>
</feature>
<gene>
    <name evidence="2" type="ORF">niasHS_016326</name>
</gene>
<evidence type="ECO:0000256" key="1">
    <source>
        <dbReference type="SAM" id="MobiDB-lite"/>
    </source>
</evidence>
<name>A0ABD2I2N1_HETSC</name>
<reference evidence="2 3" key="1">
    <citation type="submission" date="2024-10" db="EMBL/GenBank/DDBJ databases">
        <authorList>
            <person name="Kim D."/>
        </authorList>
    </citation>
    <scope>NUCLEOTIDE SEQUENCE [LARGE SCALE GENOMIC DNA]</scope>
    <source>
        <strain evidence="2">Taebaek</strain>
    </source>
</reference>
<protein>
    <submittedName>
        <fullName evidence="2">Uncharacterized protein</fullName>
    </submittedName>
</protein>
<dbReference type="AlphaFoldDB" id="A0ABD2I2N1"/>
<feature type="compositionally biased region" description="Basic and acidic residues" evidence="1">
    <location>
        <begin position="93"/>
        <end position="128"/>
    </location>
</feature>
<organism evidence="2 3">
    <name type="scientific">Heterodera schachtii</name>
    <name type="common">Sugarbeet cyst nematode worm</name>
    <name type="synonym">Tylenchus schachtii</name>
    <dbReference type="NCBI Taxonomy" id="97005"/>
    <lineage>
        <taxon>Eukaryota</taxon>
        <taxon>Metazoa</taxon>
        <taxon>Ecdysozoa</taxon>
        <taxon>Nematoda</taxon>
        <taxon>Chromadorea</taxon>
        <taxon>Rhabditida</taxon>
        <taxon>Tylenchina</taxon>
        <taxon>Tylenchomorpha</taxon>
        <taxon>Tylenchoidea</taxon>
        <taxon>Heteroderidae</taxon>
        <taxon>Heteroderinae</taxon>
        <taxon>Heterodera</taxon>
    </lineage>
</organism>
<accession>A0ABD2I2N1</accession>
<evidence type="ECO:0000313" key="3">
    <source>
        <dbReference type="Proteomes" id="UP001620645"/>
    </source>
</evidence>
<comment type="caution">
    <text evidence="2">The sequence shown here is derived from an EMBL/GenBank/DDBJ whole genome shotgun (WGS) entry which is preliminary data.</text>
</comment>
<proteinExistence type="predicted"/>
<feature type="region of interest" description="Disordered" evidence="1">
    <location>
        <begin position="70"/>
        <end position="138"/>
    </location>
</feature>